<dbReference type="PANTHER" id="PTHR30313">
    <property type="entry name" value="DNA PRIMASE"/>
    <property type="match status" value="1"/>
</dbReference>
<dbReference type="SMART" id="SM00400">
    <property type="entry name" value="ZnF_CHCC"/>
    <property type="match status" value="1"/>
</dbReference>
<dbReference type="InterPro" id="IPR050219">
    <property type="entry name" value="DnaG_primase"/>
</dbReference>
<keyword evidence="5 12" id="KW-0235">DNA replication</keyword>
<dbReference type="InterPro" id="IPR034151">
    <property type="entry name" value="TOPRIM_DnaG_bac"/>
</dbReference>
<dbReference type="PIRSF" id="PIRSF002811">
    <property type="entry name" value="DnaG"/>
    <property type="match status" value="1"/>
</dbReference>
<dbReference type="Gene3D" id="1.20.50.20">
    <property type="entry name" value="DnaG, RNA polymerase domain, helical bundle"/>
    <property type="match status" value="1"/>
</dbReference>
<comment type="subunit">
    <text evidence="12">Monomer. Interacts with DnaB.</text>
</comment>
<evidence type="ECO:0000313" key="18">
    <source>
        <dbReference type="Proteomes" id="UP000223759"/>
    </source>
</evidence>
<dbReference type="CDD" id="cd03364">
    <property type="entry name" value="TOPRIM_DnaG_primases"/>
    <property type="match status" value="1"/>
</dbReference>
<dbReference type="InterPro" id="IPR013173">
    <property type="entry name" value="DNA_primase_DnaG_DnaB-bd_dom"/>
</dbReference>
<reference evidence="17 18" key="1">
    <citation type="submission" date="2017-01" db="EMBL/GenBank/DDBJ databases">
        <authorList>
            <person name="Mah S.A."/>
            <person name="Swanson W.J."/>
            <person name="Moy G.W."/>
            <person name="Vacquier V.D."/>
        </authorList>
    </citation>
    <scope>NUCLEOTIDE SEQUENCE [LARGE SCALE GENOMIC DNA]</scope>
    <source>
        <strain evidence="17 18">M9</strain>
    </source>
</reference>
<dbReference type="EMBL" id="FTPK01000002">
    <property type="protein sequence ID" value="SIT68770.1"/>
    <property type="molecule type" value="Genomic_DNA"/>
</dbReference>
<keyword evidence="3 12" id="KW-0808">Transferase</keyword>
<dbReference type="GO" id="GO:0003677">
    <property type="term" value="F:DNA binding"/>
    <property type="evidence" value="ECO:0007669"/>
    <property type="project" value="UniProtKB-KW"/>
</dbReference>
<dbReference type="RefSeq" id="WP_076755365.1">
    <property type="nucleotide sequence ID" value="NZ_CP023018.1"/>
</dbReference>
<dbReference type="GO" id="GO:1990077">
    <property type="term" value="C:primosome complex"/>
    <property type="evidence" value="ECO:0007669"/>
    <property type="project" value="UniProtKB-KW"/>
</dbReference>
<dbReference type="NCBIfam" id="TIGR01391">
    <property type="entry name" value="dnaG"/>
    <property type="match status" value="1"/>
</dbReference>
<proteinExistence type="inferred from homology"/>
<dbReference type="InterPro" id="IPR013264">
    <property type="entry name" value="DNAG_N"/>
</dbReference>
<dbReference type="GO" id="GO:0000428">
    <property type="term" value="C:DNA-directed RNA polymerase complex"/>
    <property type="evidence" value="ECO:0007669"/>
    <property type="project" value="UniProtKB-KW"/>
</dbReference>
<dbReference type="Pfam" id="PF10410">
    <property type="entry name" value="DnaB_bind"/>
    <property type="match status" value="1"/>
</dbReference>
<keyword evidence="6 12" id="KW-0479">Metal-binding</keyword>
<keyword evidence="11 12" id="KW-0804">Transcription</keyword>
<evidence type="ECO:0000256" key="6">
    <source>
        <dbReference type="ARBA" id="ARBA00022723"/>
    </source>
</evidence>
<dbReference type="InterPro" id="IPR030846">
    <property type="entry name" value="DnaG_bac"/>
</dbReference>
<keyword evidence="7 12" id="KW-0863">Zinc-finger</keyword>
<dbReference type="Gene3D" id="3.40.1360.10">
    <property type="match status" value="1"/>
</dbReference>
<dbReference type="OrthoDB" id="9803773at2"/>
<comment type="domain">
    <text evidence="12">Contains an N-terminal zinc-binding domain, a central core domain that contains the primase activity, and a C-terminal DnaB-binding domain.</text>
</comment>
<dbReference type="HAMAP" id="MF_00974">
    <property type="entry name" value="DNA_primase_DnaG"/>
    <property type="match status" value="1"/>
</dbReference>
<dbReference type="InterPro" id="IPR019475">
    <property type="entry name" value="DNA_primase_DnaB-bd"/>
</dbReference>
<evidence type="ECO:0000256" key="4">
    <source>
        <dbReference type="ARBA" id="ARBA00022695"/>
    </source>
</evidence>
<dbReference type="Pfam" id="PF08278">
    <property type="entry name" value="DnaG_DnaB_bind"/>
    <property type="match status" value="1"/>
</dbReference>
<gene>
    <name evidence="12" type="primary">dnaG</name>
    <name evidence="17" type="ORF">SAMN05216526_0929</name>
</gene>
<comment type="cofactor">
    <cofactor evidence="12 13 14">
        <name>Zn(2+)</name>
        <dbReference type="ChEBI" id="CHEBI:29105"/>
    </cofactor>
    <text evidence="12 13 14">Binds 1 zinc ion per monomer.</text>
</comment>
<dbReference type="SMART" id="SM00493">
    <property type="entry name" value="TOPRIM"/>
    <property type="match status" value="1"/>
</dbReference>
<evidence type="ECO:0000256" key="1">
    <source>
        <dbReference type="ARBA" id="ARBA00022478"/>
    </source>
</evidence>
<dbReference type="SMART" id="SM00766">
    <property type="entry name" value="DnaG_DnaB_bind"/>
    <property type="match status" value="1"/>
</dbReference>
<dbReference type="STRING" id="233100.SAMN05216526_0929"/>
<feature type="zinc finger region" description="CHC2-type" evidence="12 14">
    <location>
        <begin position="39"/>
        <end position="63"/>
    </location>
</feature>
<dbReference type="FunFam" id="3.90.980.10:FF:000001">
    <property type="entry name" value="DNA primase"/>
    <property type="match status" value="1"/>
</dbReference>
<dbReference type="Gene3D" id="3.90.580.10">
    <property type="entry name" value="Zinc finger, CHC2-type domain"/>
    <property type="match status" value="1"/>
</dbReference>
<dbReference type="InterPro" id="IPR016136">
    <property type="entry name" value="DNA_helicase_N/primase_C"/>
</dbReference>
<dbReference type="GO" id="GO:0005737">
    <property type="term" value="C:cytoplasm"/>
    <property type="evidence" value="ECO:0007669"/>
    <property type="project" value="TreeGrafter"/>
</dbReference>
<organism evidence="17 18">
    <name type="scientific">Ectothiorhodosinus mongolicus</name>
    <dbReference type="NCBI Taxonomy" id="233100"/>
    <lineage>
        <taxon>Bacteria</taxon>
        <taxon>Pseudomonadati</taxon>
        <taxon>Pseudomonadota</taxon>
        <taxon>Gammaproteobacteria</taxon>
        <taxon>Chromatiales</taxon>
        <taxon>Ectothiorhodospiraceae</taxon>
        <taxon>Ectothiorhodosinus</taxon>
    </lineage>
</organism>
<feature type="region of interest" description="Disordered" evidence="15">
    <location>
        <begin position="423"/>
        <end position="448"/>
    </location>
</feature>
<dbReference type="SUPFAM" id="SSF117023">
    <property type="entry name" value="DNA primase DnaG, C-terminal domain"/>
    <property type="match status" value="1"/>
</dbReference>
<keyword evidence="8 12" id="KW-0862">Zinc</keyword>
<protein>
    <recommendedName>
        <fullName evidence="12 13">DNA primase</fullName>
        <ecNumber evidence="12">2.7.7.101</ecNumber>
    </recommendedName>
</protein>
<keyword evidence="1 12" id="KW-0240">DNA-directed RNA polymerase</keyword>
<dbReference type="GO" id="GO:0003899">
    <property type="term" value="F:DNA-directed RNA polymerase activity"/>
    <property type="evidence" value="ECO:0007669"/>
    <property type="project" value="UniProtKB-UniRule"/>
</dbReference>
<dbReference type="Pfam" id="PF13155">
    <property type="entry name" value="Toprim_2"/>
    <property type="match status" value="1"/>
</dbReference>
<evidence type="ECO:0000256" key="14">
    <source>
        <dbReference type="PIRSR" id="PIRSR002811-1"/>
    </source>
</evidence>
<dbReference type="FunFam" id="3.40.1360.10:FF:000002">
    <property type="entry name" value="DNA primase"/>
    <property type="match status" value="1"/>
</dbReference>
<keyword evidence="9" id="KW-0460">Magnesium</keyword>
<evidence type="ECO:0000256" key="11">
    <source>
        <dbReference type="ARBA" id="ARBA00023163"/>
    </source>
</evidence>
<keyword evidence="10 12" id="KW-0238">DNA-binding</keyword>
<dbReference type="Pfam" id="PF01807">
    <property type="entry name" value="Zn_ribbon_DnaG"/>
    <property type="match status" value="1"/>
</dbReference>
<evidence type="ECO:0000256" key="2">
    <source>
        <dbReference type="ARBA" id="ARBA00022515"/>
    </source>
</evidence>
<keyword evidence="4 12" id="KW-0548">Nucleotidyltransferase</keyword>
<comment type="similarity">
    <text evidence="12 13">Belongs to the DnaG primase family.</text>
</comment>
<keyword evidence="18" id="KW-1185">Reference proteome</keyword>
<dbReference type="InterPro" id="IPR006171">
    <property type="entry name" value="TOPRIM_dom"/>
</dbReference>
<evidence type="ECO:0000313" key="17">
    <source>
        <dbReference type="EMBL" id="SIT68770.1"/>
    </source>
</evidence>
<dbReference type="FunFam" id="3.90.580.10:FF:000001">
    <property type="entry name" value="DNA primase"/>
    <property type="match status" value="1"/>
</dbReference>
<dbReference type="InterPro" id="IPR006295">
    <property type="entry name" value="DNA_primase_DnaG"/>
</dbReference>
<evidence type="ECO:0000256" key="8">
    <source>
        <dbReference type="ARBA" id="ARBA00022833"/>
    </source>
</evidence>
<dbReference type="InterPro" id="IPR002694">
    <property type="entry name" value="Znf_CHC2"/>
</dbReference>
<sequence>MPRIPQSFIDELISRSDIVELIGSRLELKKKGREYTACCPFHGEKTPSFTVSQNKQFYHCFGCGAHGTVISFLMEYDNLGFVEAIEELAQRAGLEVPQEVGQADRSDTNQRLYLAQQMAAEHFAENLRRSPEAIDYLKNRGLTGNIARDYQLGFALDRFDDLMPALLRQFSEKELLTAGLLTRKDGGKPYDRFRGRIMFPIRDTRGRVVGFGGRVLAQQEPKYLNTAETPIFHKGRQLYGLYEARKASPRLESLLVVEGYMDVIALAQYGIKNAVATLGTATTHEHVERLLRVVPKIVFCFDGDRAGKEAAWRALEQALPSIRDGVELRFLLLPEGEDPDTLVRQLGTEAFVQQVQAATPLSDMLIQGLGERFDQSSREGRAALGLEAVRLLRLMPEGLLRSQIISDIAPLAGVSSAELNERLGKAESRPATTPAPPKRPSGQRRSGLSMNPVRMAITLLLEDPGLAKAVKDFAWLAEIELPGVDILLALLETLSKEPHLNTAQLLERWREHEWSVHLHKLAEKSLPGVAEEDRPVILRDALGRLTEQADSQQANELLNVAQTRSLSAEEKQTLQAILSRRGHK</sequence>
<evidence type="ECO:0000256" key="3">
    <source>
        <dbReference type="ARBA" id="ARBA00022679"/>
    </source>
</evidence>
<dbReference type="GO" id="GO:0008270">
    <property type="term" value="F:zinc ion binding"/>
    <property type="evidence" value="ECO:0007669"/>
    <property type="project" value="UniProtKB-UniRule"/>
</dbReference>
<evidence type="ECO:0000259" key="16">
    <source>
        <dbReference type="PROSITE" id="PS50880"/>
    </source>
</evidence>
<comment type="catalytic activity">
    <reaction evidence="12">
        <text>ssDNA + n NTP = ssDNA/pppN(pN)n-1 hybrid + (n-1) diphosphate.</text>
        <dbReference type="EC" id="2.7.7.101"/>
    </reaction>
</comment>
<dbReference type="PANTHER" id="PTHR30313:SF2">
    <property type="entry name" value="DNA PRIMASE"/>
    <property type="match status" value="1"/>
</dbReference>
<dbReference type="GO" id="GO:0006269">
    <property type="term" value="P:DNA replication, synthesis of primer"/>
    <property type="evidence" value="ECO:0007669"/>
    <property type="project" value="UniProtKB-UniRule"/>
</dbReference>
<dbReference type="InterPro" id="IPR037068">
    <property type="entry name" value="DNA_primase_core_N_sf"/>
</dbReference>
<dbReference type="InterPro" id="IPR036977">
    <property type="entry name" value="DNA_primase_Znf_CHC2"/>
</dbReference>
<dbReference type="Proteomes" id="UP000223759">
    <property type="component" value="Unassembled WGS sequence"/>
</dbReference>
<dbReference type="Pfam" id="PF08275">
    <property type="entry name" value="DNAG_N"/>
    <property type="match status" value="1"/>
</dbReference>
<evidence type="ECO:0000256" key="13">
    <source>
        <dbReference type="PIRNR" id="PIRNR002811"/>
    </source>
</evidence>
<dbReference type="AlphaFoldDB" id="A0A1R3VUU1"/>
<dbReference type="Gene3D" id="3.90.980.10">
    <property type="entry name" value="DNA primase, catalytic core, N-terminal domain"/>
    <property type="match status" value="1"/>
</dbReference>
<feature type="domain" description="Toprim" evidence="16">
    <location>
        <begin position="252"/>
        <end position="334"/>
    </location>
</feature>
<evidence type="ECO:0000256" key="7">
    <source>
        <dbReference type="ARBA" id="ARBA00022771"/>
    </source>
</evidence>
<name>A0A1R3VUU1_9GAMM</name>
<evidence type="ECO:0000256" key="5">
    <source>
        <dbReference type="ARBA" id="ARBA00022705"/>
    </source>
</evidence>
<dbReference type="Gene3D" id="1.10.860.10">
    <property type="entry name" value="DNAb Helicase, Chain A"/>
    <property type="match status" value="1"/>
</dbReference>
<comment type="function">
    <text evidence="12 13">RNA polymerase that catalyzes the synthesis of short RNA molecules used as primers for DNA polymerase during DNA replication.</text>
</comment>
<evidence type="ECO:0000256" key="9">
    <source>
        <dbReference type="ARBA" id="ARBA00022842"/>
    </source>
</evidence>
<dbReference type="SUPFAM" id="SSF57783">
    <property type="entry name" value="Zinc beta-ribbon"/>
    <property type="match status" value="1"/>
</dbReference>
<dbReference type="EC" id="2.7.7.101" evidence="12"/>
<evidence type="ECO:0000256" key="15">
    <source>
        <dbReference type="SAM" id="MobiDB-lite"/>
    </source>
</evidence>
<keyword evidence="2 12" id="KW-0639">Primosome</keyword>
<evidence type="ECO:0000256" key="12">
    <source>
        <dbReference type="HAMAP-Rule" id="MF_00974"/>
    </source>
</evidence>
<dbReference type="PROSITE" id="PS50880">
    <property type="entry name" value="TOPRIM"/>
    <property type="match status" value="1"/>
</dbReference>
<dbReference type="SUPFAM" id="SSF56731">
    <property type="entry name" value="DNA primase core"/>
    <property type="match status" value="1"/>
</dbReference>
<accession>A0A1R3VUU1</accession>
<evidence type="ECO:0000256" key="10">
    <source>
        <dbReference type="ARBA" id="ARBA00023125"/>
    </source>
</evidence>